<accession>A0ABU4C5B7</accession>
<evidence type="ECO:0000313" key="1">
    <source>
        <dbReference type="EMBL" id="MDV6271609.1"/>
    </source>
</evidence>
<sequence>MGTVPRAVARINYRMLRIPLRFVDDTTTRLLGEQVRLRLAYERLLVDCDRAAALLDDEKLRRR</sequence>
<dbReference type="RefSeq" id="WP_317546177.1">
    <property type="nucleotide sequence ID" value="NZ_JAWLKB010000061.1"/>
</dbReference>
<gene>
    <name evidence="1" type="ORF">R3Q16_34000</name>
</gene>
<dbReference type="EMBL" id="JAWLKB010000061">
    <property type="protein sequence ID" value="MDV6271609.1"/>
    <property type="molecule type" value="Genomic_DNA"/>
</dbReference>
<evidence type="ECO:0000313" key="2">
    <source>
        <dbReference type="Proteomes" id="UP001185927"/>
    </source>
</evidence>
<organism evidence="1 2">
    <name type="scientific">Rhodococcus globerulus</name>
    <dbReference type="NCBI Taxonomy" id="33008"/>
    <lineage>
        <taxon>Bacteria</taxon>
        <taxon>Bacillati</taxon>
        <taxon>Actinomycetota</taxon>
        <taxon>Actinomycetes</taxon>
        <taxon>Mycobacteriales</taxon>
        <taxon>Nocardiaceae</taxon>
        <taxon>Rhodococcus</taxon>
    </lineage>
</organism>
<proteinExistence type="predicted"/>
<keyword evidence="2" id="KW-1185">Reference proteome</keyword>
<name>A0ABU4C5B7_RHOGO</name>
<dbReference type="Proteomes" id="UP001185927">
    <property type="component" value="Unassembled WGS sequence"/>
</dbReference>
<protein>
    <submittedName>
        <fullName evidence="1">Uncharacterized protein</fullName>
    </submittedName>
</protein>
<comment type="caution">
    <text evidence="1">The sequence shown here is derived from an EMBL/GenBank/DDBJ whole genome shotgun (WGS) entry which is preliminary data.</text>
</comment>
<reference evidence="1 2" key="1">
    <citation type="submission" date="2023-10" db="EMBL/GenBank/DDBJ databases">
        <title>Development of a sustainable strategy for remediation of hydrocarbon-contaminated territories based on the waste exchange concept.</title>
        <authorList>
            <person name="Krivoruchko A."/>
        </authorList>
    </citation>
    <scope>NUCLEOTIDE SEQUENCE [LARGE SCALE GENOMIC DNA]</scope>
    <source>
        <strain evidence="1 2">IEGM 1203</strain>
    </source>
</reference>